<name>A0A2H3AUX0_9AGAR</name>
<evidence type="ECO:0000313" key="1">
    <source>
        <dbReference type="EMBL" id="PBK61350.1"/>
    </source>
</evidence>
<organism evidence="1 2">
    <name type="scientific">Armillaria solidipes</name>
    <dbReference type="NCBI Taxonomy" id="1076256"/>
    <lineage>
        <taxon>Eukaryota</taxon>
        <taxon>Fungi</taxon>
        <taxon>Dikarya</taxon>
        <taxon>Basidiomycota</taxon>
        <taxon>Agaricomycotina</taxon>
        <taxon>Agaricomycetes</taxon>
        <taxon>Agaricomycetidae</taxon>
        <taxon>Agaricales</taxon>
        <taxon>Marasmiineae</taxon>
        <taxon>Physalacriaceae</taxon>
        <taxon>Armillaria</taxon>
    </lineage>
</organism>
<gene>
    <name evidence="1" type="ORF">ARMSODRAFT_663594</name>
</gene>
<dbReference type="PROSITE" id="PS51257">
    <property type="entry name" value="PROKAR_LIPOPROTEIN"/>
    <property type="match status" value="1"/>
</dbReference>
<proteinExistence type="predicted"/>
<evidence type="ECO:0000313" key="2">
    <source>
        <dbReference type="Proteomes" id="UP000218334"/>
    </source>
</evidence>
<keyword evidence="2" id="KW-1185">Reference proteome</keyword>
<reference evidence="2" key="1">
    <citation type="journal article" date="2017" name="Nat. Ecol. Evol.">
        <title>Genome expansion and lineage-specific genetic innovations in the forest pathogenic fungi Armillaria.</title>
        <authorList>
            <person name="Sipos G."/>
            <person name="Prasanna A.N."/>
            <person name="Walter M.C."/>
            <person name="O'Connor E."/>
            <person name="Balint B."/>
            <person name="Krizsan K."/>
            <person name="Kiss B."/>
            <person name="Hess J."/>
            <person name="Varga T."/>
            <person name="Slot J."/>
            <person name="Riley R."/>
            <person name="Boka B."/>
            <person name="Rigling D."/>
            <person name="Barry K."/>
            <person name="Lee J."/>
            <person name="Mihaltcheva S."/>
            <person name="LaButti K."/>
            <person name="Lipzen A."/>
            <person name="Waldron R."/>
            <person name="Moloney N.M."/>
            <person name="Sperisen C."/>
            <person name="Kredics L."/>
            <person name="Vagvoelgyi C."/>
            <person name="Patrignani A."/>
            <person name="Fitzpatrick D."/>
            <person name="Nagy I."/>
            <person name="Doyle S."/>
            <person name="Anderson J.B."/>
            <person name="Grigoriev I.V."/>
            <person name="Gueldener U."/>
            <person name="Muensterkoetter M."/>
            <person name="Nagy L.G."/>
        </authorList>
    </citation>
    <scope>NUCLEOTIDE SEQUENCE [LARGE SCALE GENOMIC DNA]</scope>
    <source>
        <strain evidence="2">28-4</strain>
    </source>
</reference>
<dbReference type="AlphaFoldDB" id="A0A2H3AUX0"/>
<sequence length="150" mass="16977">MNRHLAEINSDKETSRFYAKYFENPPLWSPVSLACPAIEVKFGIHIKASMLFSSSTAQRLFAVSSHLVRSSSARLRAGLVVEFRKCLRRRRCRTNLAVDHVGRISGVSLHRRHRRLNSSTSPAMVTQPCVFSQPFSYTSLQHTAVNLFDA</sequence>
<accession>A0A2H3AUX0</accession>
<dbReference type="EMBL" id="KZ293476">
    <property type="protein sequence ID" value="PBK61350.1"/>
    <property type="molecule type" value="Genomic_DNA"/>
</dbReference>
<dbReference type="Proteomes" id="UP000218334">
    <property type="component" value="Unassembled WGS sequence"/>
</dbReference>
<protein>
    <submittedName>
        <fullName evidence="1">Uncharacterized protein</fullName>
    </submittedName>
</protein>